<proteinExistence type="predicted"/>
<dbReference type="GO" id="GO:0003824">
    <property type="term" value="F:catalytic activity"/>
    <property type="evidence" value="ECO:0007669"/>
    <property type="project" value="InterPro"/>
</dbReference>
<organism evidence="2 3">
    <name type="scientific">Adlercreutzia muris</name>
    <dbReference type="NCBI Taxonomy" id="1796610"/>
    <lineage>
        <taxon>Bacteria</taxon>
        <taxon>Bacillati</taxon>
        <taxon>Actinomycetota</taxon>
        <taxon>Coriobacteriia</taxon>
        <taxon>Eggerthellales</taxon>
        <taxon>Eggerthellaceae</taxon>
        <taxon>Adlercreutzia</taxon>
    </lineage>
</organism>
<dbReference type="SUPFAM" id="SSF52402">
    <property type="entry name" value="Adenine nucleotide alpha hydrolases-like"/>
    <property type="match status" value="1"/>
</dbReference>
<evidence type="ECO:0000313" key="2">
    <source>
        <dbReference type="EMBL" id="KAB1651591.1"/>
    </source>
</evidence>
<dbReference type="Gene3D" id="3.40.50.620">
    <property type="entry name" value="HUPs"/>
    <property type="match status" value="1"/>
</dbReference>
<dbReference type="AlphaFoldDB" id="A0A7C8BT61"/>
<name>A0A7C8BT61_9ACTN</name>
<reference evidence="2 3" key="1">
    <citation type="submission" date="2019-09" db="EMBL/GenBank/DDBJ databases">
        <title>Whole genome shotgun sequencing (WGS) of Ellagibacter isourolithinifaciens DSM 104140(T) and Adlercreutzia muris DSM 29508(T).</title>
        <authorList>
            <person name="Stoll D.A."/>
            <person name="Danylec N."/>
            <person name="Huch M."/>
        </authorList>
    </citation>
    <scope>NUCLEOTIDE SEQUENCE [LARGE SCALE GENOMIC DNA]</scope>
    <source>
        <strain evidence="2 3">DSM 29508</strain>
    </source>
</reference>
<dbReference type="InterPro" id="IPR014729">
    <property type="entry name" value="Rossmann-like_a/b/a_fold"/>
</dbReference>
<evidence type="ECO:0000259" key="1">
    <source>
        <dbReference type="Pfam" id="PF01507"/>
    </source>
</evidence>
<keyword evidence="3" id="KW-1185">Reference proteome</keyword>
<feature type="domain" description="Phosphoadenosine phosphosulphate reductase" evidence="1">
    <location>
        <begin position="16"/>
        <end position="162"/>
    </location>
</feature>
<dbReference type="InterPro" id="IPR002500">
    <property type="entry name" value="PAPS_reduct_dom"/>
</dbReference>
<protein>
    <submittedName>
        <fullName evidence="2">Phosphoadenosine phosphosulfate reductase family protein</fullName>
    </submittedName>
</protein>
<comment type="caution">
    <text evidence="2">The sequence shown here is derived from an EMBL/GenBank/DDBJ whole genome shotgun (WGS) entry which is preliminary data.</text>
</comment>
<dbReference type="Proteomes" id="UP000479639">
    <property type="component" value="Unassembled WGS sequence"/>
</dbReference>
<evidence type="ECO:0000313" key="3">
    <source>
        <dbReference type="Proteomes" id="UP000479639"/>
    </source>
</evidence>
<dbReference type="EMBL" id="WAJS01000001">
    <property type="protein sequence ID" value="KAB1651591.1"/>
    <property type="molecule type" value="Genomic_DNA"/>
</dbReference>
<gene>
    <name evidence="2" type="ORF">F8D48_00770</name>
</gene>
<sequence>MAAMSNSNQPESQWLIASVSWGKDSLAMLHLLLDEKNTPDLNEVVFFDTGMEFEAIYRERDRMLPVLASMGIEYTELKPKEPFLHKMFVHPVKSRETGEIHKYGYGWCGGACRWGTTEKTAALDRYAEGKGAIVYVGTAADEEKRLAKQHKPYKRFPLADWGYTEADCLEYCRAYGATWEQDGVCLYDVLDRVSCWCCRNKNQRELRAIHDHLPRYWQQLLALESRLGTMKSKPLPEIAGA</sequence>
<accession>A0A7C8BT61</accession>
<dbReference type="Pfam" id="PF01507">
    <property type="entry name" value="PAPS_reduct"/>
    <property type="match status" value="1"/>
</dbReference>